<name>A0A0D0A768_9AGAM</name>
<sequence>MSAPRAHRKVVQASRSSNDQLSCTSEVLQSISTPEIPPHIFPPPIFSNDGYISMSPNLQGDVPALRMSRFSDGVVFRDKTMGIKKSMTQQYSLPPVRPPRESLVSDLDPTPIATACCPTTMDTSVVSSISEADLKPIVKDAKNSVIVETLNKCGFYDSSSRLTVVQHTLTNTYSYIITSRSLLDQMIKYWVSENISKLYKSAITPMSTILNHFKQSAQDLIENLYNLILSIWTNSMVQTNHNQTTIKFLTSNDSINFIFGNQIRLEDGQEFYFSFKYEAIIQIVLCAAFCDGHQPQQHHGIIGNSCMLQPVQVLNWYFLKKLTSIMLLFTGLSNVAI</sequence>
<dbReference type="Proteomes" id="UP000054485">
    <property type="component" value="Unassembled WGS sequence"/>
</dbReference>
<dbReference type="HOGENOM" id="CLU_824326_0_0_1"/>
<keyword evidence="2" id="KW-1185">Reference proteome</keyword>
<dbReference type="EMBL" id="KN835450">
    <property type="protein sequence ID" value="KIK37441.1"/>
    <property type="molecule type" value="Genomic_DNA"/>
</dbReference>
<dbReference type="InParanoid" id="A0A0D0A768"/>
<dbReference type="OrthoDB" id="2687757at2759"/>
<evidence type="ECO:0000313" key="2">
    <source>
        <dbReference type="Proteomes" id="UP000054485"/>
    </source>
</evidence>
<accession>A0A0D0A768</accession>
<protein>
    <submittedName>
        <fullName evidence="1">Uncharacterized protein</fullName>
    </submittedName>
</protein>
<reference evidence="1 2" key="1">
    <citation type="submission" date="2014-04" db="EMBL/GenBank/DDBJ databases">
        <authorList>
            <consortium name="DOE Joint Genome Institute"/>
            <person name="Kuo A."/>
            <person name="Ruytinx J."/>
            <person name="Rineau F."/>
            <person name="Colpaert J."/>
            <person name="Kohler A."/>
            <person name="Nagy L.G."/>
            <person name="Floudas D."/>
            <person name="Copeland A."/>
            <person name="Barry K.W."/>
            <person name="Cichocki N."/>
            <person name="Veneault-Fourrey C."/>
            <person name="LaButti K."/>
            <person name="Lindquist E.A."/>
            <person name="Lipzen A."/>
            <person name="Lundell T."/>
            <person name="Morin E."/>
            <person name="Murat C."/>
            <person name="Sun H."/>
            <person name="Tunlid A."/>
            <person name="Henrissat B."/>
            <person name="Grigoriev I.V."/>
            <person name="Hibbett D.S."/>
            <person name="Martin F."/>
            <person name="Nordberg H.P."/>
            <person name="Cantor M.N."/>
            <person name="Hua S.X."/>
        </authorList>
    </citation>
    <scope>NUCLEOTIDE SEQUENCE [LARGE SCALE GENOMIC DNA]</scope>
    <source>
        <strain evidence="1 2">UH-Slu-Lm8-n1</strain>
    </source>
</reference>
<reference evidence="2" key="2">
    <citation type="submission" date="2015-01" db="EMBL/GenBank/DDBJ databases">
        <title>Evolutionary Origins and Diversification of the Mycorrhizal Mutualists.</title>
        <authorList>
            <consortium name="DOE Joint Genome Institute"/>
            <consortium name="Mycorrhizal Genomics Consortium"/>
            <person name="Kohler A."/>
            <person name="Kuo A."/>
            <person name="Nagy L.G."/>
            <person name="Floudas D."/>
            <person name="Copeland A."/>
            <person name="Barry K.W."/>
            <person name="Cichocki N."/>
            <person name="Veneault-Fourrey C."/>
            <person name="LaButti K."/>
            <person name="Lindquist E.A."/>
            <person name="Lipzen A."/>
            <person name="Lundell T."/>
            <person name="Morin E."/>
            <person name="Murat C."/>
            <person name="Riley R."/>
            <person name="Ohm R."/>
            <person name="Sun H."/>
            <person name="Tunlid A."/>
            <person name="Henrissat B."/>
            <person name="Grigoriev I.V."/>
            <person name="Hibbett D.S."/>
            <person name="Martin F."/>
        </authorList>
    </citation>
    <scope>NUCLEOTIDE SEQUENCE [LARGE SCALE GENOMIC DNA]</scope>
    <source>
        <strain evidence="2">UH-Slu-Lm8-n1</strain>
    </source>
</reference>
<gene>
    <name evidence="1" type="ORF">CY34DRAFT_109084</name>
</gene>
<organism evidence="1 2">
    <name type="scientific">Suillus luteus UH-Slu-Lm8-n1</name>
    <dbReference type="NCBI Taxonomy" id="930992"/>
    <lineage>
        <taxon>Eukaryota</taxon>
        <taxon>Fungi</taxon>
        <taxon>Dikarya</taxon>
        <taxon>Basidiomycota</taxon>
        <taxon>Agaricomycotina</taxon>
        <taxon>Agaricomycetes</taxon>
        <taxon>Agaricomycetidae</taxon>
        <taxon>Boletales</taxon>
        <taxon>Suillineae</taxon>
        <taxon>Suillaceae</taxon>
        <taxon>Suillus</taxon>
    </lineage>
</organism>
<evidence type="ECO:0000313" key="1">
    <source>
        <dbReference type="EMBL" id="KIK37441.1"/>
    </source>
</evidence>
<proteinExistence type="predicted"/>
<dbReference type="AlphaFoldDB" id="A0A0D0A768"/>